<dbReference type="EMBL" id="CADCSZ010000152">
    <property type="protein sequence ID" value="CAA9253743.1"/>
    <property type="molecule type" value="Genomic_DNA"/>
</dbReference>
<organism evidence="1">
    <name type="scientific">uncultured Acidimicrobiales bacterium</name>
    <dbReference type="NCBI Taxonomy" id="310071"/>
    <lineage>
        <taxon>Bacteria</taxon>
        <taxon>Bacillati</taxon>
        <taxon>Actinomycetota</taxon>
        <taxon>Acidimicrobiia</taxon>
        <taxon>Acidimicrobiales</taxon>
        <taxon>environmental samples</taxon>
    </lineage>
</organism>
<name>A0A6J4ILP9_9ACTN</name>
<reference evidence="1" key="1">
    <citation type="submission" date="2020-02" db="EMBL/GenBank/DDBJ databases">
        <authorList>
            <person name="Meier V. D."/>
        </authorList>
    </citation>
    <scope>NUCLEOTIDE SEQUENCE</scope>
    <source>
        <strain evidence="1">AVDCRST_MAG76</strain>
    </source>
</reference>
<evidence type="ECO:0000313" key="1">
    <source>
        <dbReference type="EMBL" id="CAA9253743.1"/>
    </source>
</evidence>
<accession>A0A6J4ILP9</accession>
<protein>
    <submittedName>
        <fullName evidence="1">Uncharacterized protein</fullName>
    </submittedName>
</protein>
<gene>
    <name evidence="1" type="ORF">AVDCRST_MAG76-2422</name>
</gene>
<sequence>MSVNRARLDHCLAQAEDGDLAIEGRLAAVNIARQYLEGLTREMVDEAREAGHSWDDLAAVFGTSAQNLKSRFGSYREYDD</sequence>
<dbReference type="AlphaFoldDB" id="A0A6J4ILP9"/>
<proteinExistence type="predicted"/>